<name>A0A816QHY0_9BILA</name>
<dbReference type="EMBL" id="CAJNRF010011980">
    <property type="protein sequence ID" value="CAF2136358.1"/>
    <property type="molecule type" value="Genomic_DNA"/>
</dbReference>
<dbReference type="Proteomes" id="UP000663856">
    <property type="component" value="Unassembled WGS sequence"/>
</dbReference>
<dbReference type="InterPro" id="IPR001309">
    <property type="entry name" value="Pept_C14_p20"/>
</dbReference>
<evidence type="ECO:0000313" key="6">
    <source>
        <dbReference type="Proteomes" id="UP000663866"/>
    </source>
</evidence>
<dbReference type="PANTHER" id="PTHR22576:SF37">
    <property type="entry name" value="MUCOSA-ASSOCIATED LYMPHOID TISSUE LYMPHOMA TRANSLOCATION PROTEIN 1"/>
    <property type="match status" value="1"/>
</dbReference>
<evidence type="ECO:0000313" key="2">
    <source>
        <dbReference type="EMBL" id="CAF2061383.1"/>
    </source>
</evidence>
<dbReference type="GO" id="GO:0006508">
    <property type="term" value="P:proteolysis"/>
    <property type="evidence" value="ECO:0007669"/>
    <property type="project" value="InterPro"/>
</dbReference>
<dbReference type="EMBL" id="CAJOBG010003035">
    <property type="protein sequence ID" value="CAF4042339.1"/>
    <property type="molecule type" value="Genomic_DNA"/>
</dbReference>
<feature type="domain" description="Caspase family p20" evidence="1">
    <location>
        <begin position="11"/>
        <end position="71"/>
    </location>
</feature>
<accession>A0A816QHY0</accession>
<dbReference type="InterPro" id="IPR011600">
    <property type="entry name" value="Pept_C14_caspase"/>
</dbReference>
<gene>
    <name evidence="4" type="ORF">OVN521_LOCUS17467</name>
    <name evidence="5" type="ORF">UXM345_LOCUS25024</name>
    <name evidence="3" type="ORF">WKI299_LOCUS27402</name>
    <name evidence="2" type="ORF">XDN619_LOCUS10622</name>
</gene>
<dbReference type="Proteomes" id="UP000663887">
    <property type="component" value="Unassembled WGS sequence"/>
</dbReference>
<evidence type="ECO:0000313" key="4">
    <source>
        <dbReference type="EMBL" id="CAF4042339.1"/>
    </source>
</evidence>
<dbReference type="SUPFAM" id="SSF52129">
    <property type="entry name" value="Caspase-like"/>
    <property type="match status" value="1"/>
</dbReference>
<dbReference type="AlphaFoldDB" id="A0A816QHY0"/>
<dbReference type="PANTHER" id="PTHR22576">
    <property type="entry name" value="MUCOSA ASSOCIATED LYMPHOID TISSUE LYMPHOMA TRANSLOCATION PROTEIN 1/PARACASPASE"/>
    <property type="match status" value="1"/>
</dbReference>
<dbReference type="Proteomes" id="UP000663866">
    <property type="component" value="Unassembled WGS sequence"/>
</dbReference>
<dbReference type="EMBL" id="CAJOBF010004695">
    <property type="protein sequence ID" value="CAF4149238.1"/>
    <property type="molecule type" value="Genomic_DNA"/>
</dbReference>
<evidence type="ECO:0000313" key="5">
    <source>
        <dbReference type="EMBL" id="CAF4149238.1"/>
    </source>
</evidence>
<dbReference type="SUPFAM" id="SSF56399">
    <property type="entry name" value="ADP-ribosylation"/>
    <property type="match status" value="1"/>
</dbReference>
<organism evidence="2 7">
    <name type="scientific">Rotaria magnacalcarata</name>
    <dbReference type="NCBI Taxonomy" id="392030"/>
    <lineage>
        <taxon>Eukaryota</taxon>
        <taxon>Metazoa</taxon>
        <taxon>Spiralia</taxon>
        <taxon>Gnathifera</taxon>
        <taxon>Rotifera</taxon>
        <taxon>Eurotatoria</taxon>
        <taxon>Bdelloidea</taxon>
        <taxon>Philodinida</taxon>
        <taxon>Philodinidae</taxon>
        <taxon>Rotaria</taxon>
    </lineage>
</organism>
<dbReference type="Gene3D" id="3.90.228.10">
    <property type="match status" value="1"/>
</dbReference>
<dbReference type="InterPro" id="IPR052039">
    <property type="entry name" value="Caspase-related_regulators"/>
</dbReference>
<proteinExistence type="predicted"/>
<dbReference type="Proteomes" id="UP000663842">
    <property type="component" value="Unassembled WGS sequence"/>
</dbReference>
<dbReference type="GO" id="GO:0004197">
    <property type="term" value="F:cysteine-type endopeptidase activity"/>
    <property type="evidence" value="ECO:0007669"/>
    <property type="project" value="InterPro"/>
</dbReference>
<dbReference type="InterPro" id="IPR029030">
    <property type="entry name" value="Caspase-like_dom_sf"/>
</dbReference>
<dbReference type="PROSITE" id="PS50208">
    <property type="entry name" value="CASPASE_P20"/>
    <property type="match status" value="1"/>
</dbReference>
<evidence type="ECO:0000313" key="3">
    <source>
        <dbReference type="EMBL" id="CAF2136358.1"/>
    </source>
</evidence>
<keyword evidence="6" id="KW-1185">Reference proteome</keyword>
<dbReference type="Pfam" id="PF00656">
    <property type="entry name" value="Peptidase_C14"/>
    <property type="match status" value="1"/>
</dbReference>
<reference evidence="2" key="1">
    <citation type="submission" date="2021-02" db="EMBL/GenBank/DDBJ databases">
        <authorList>
            <person name="Nowell W R."/>
        </authorList>
    </citation>
    <scope>NUCLEOTIDE SEQUENCE</scope>
</reference>
<protein>
    <recommendedName>
        <fullName evidence="1">Caspase family p20 domain-containing protein</fullName>
    </recommendedName>
</protein>
<dbReference type="EMBL" id="CAJNRG010003879">
    <property type="protein sequence ID" value="CAF2061383.1"/>
    <property type="molecule type" value="Genomic_DNA"/>
</dbReference>
<comment type="caution">
    <text evidence="2">The sequence shown here is derived from an EMBL/GenBank/DDBJ whole genome shotgun (WGS) entry which is preliminary data.</text>
</comment>
<dbReference type="Gene3D" id="3.40.50.1460">
    <property type="match status" value="1"/>
</dbReference>
<evidence type="ECO:0000313" key="7">
    <source>
        <dbReference type="Proteomes" id="UP000663887"/>
    </source>
</evidence>
<evidence type="ECO:0000259" key="1">
    <source>
        <dbReference type="PROSITE" id="PS50208"/>
    </source>
</evidence>
<sequence length="639" mass="71885">MATSSNDPSRHRKLALIIGNGAYSQSRNKLYYPANNAGDLSDALKRMDFNVTTACDIAEQEMNKLITDFIKNIGNGDLILFYYSGCASQVNGANYLIPIDDDKIKCETDLQFFGVDFDRALTRLVKKNTSYVSVFILDCAQNYLLASSTATNSTVKSAGLQKISPSPGVFVQFACDPNQMAGRTSQAERNSLFTKYLLRHITTQNVHLVEIIQRIEGDVYQESNQKQKPISMNGLGQNQQIYLNGKIKNTKDYLTDEQISQEEIIHYNQCKEYYSSTGKPLISVADEVLDKSIGLKSPILKIGIDEDCSKFDVNDYMSQFCNKVKVDANIFEIQKIQNGSAIMTLSLSDKIESNEKKRLLTLIYNSCNDRLQNDLGQIKTFFLFLGPEESLRKMQKHQAKINLNPKFNRIYASGHNFWQGAISDGKDRGGKPYYCPIGWKRWSFYVTDNFDQKFSGWCIGYHGTKFEYGLSILLNGLKPANIAALGAGIYFTPSIAYASHPRYSEVKAIPVAARKNFKSGKYIQYVLECRVHPSSIKRIGCETLAAAAKIDPNIKNEDIEWVIDNQNKEIVDFNDPSSPIVCTGLMIRITDEHPGLLPETQWWFAGHLCDNDQCCKLGISYSALQKAIKNGDTCNIIYD</sequence>